<dbReference type="KEGG" id="zpl:ZBT109_2203"/>
<evidence type="ECO:0000313" key="1">
    <source>
        <dbReference type="EMBL" id="BBG30938.1"/>
    </source>
</evidence>
<protein>
    <submittedName>
        <fullName evidence="1">Preprotein translocase subunit SecA</fullName>
    </submittedName>
</protein>
<proteinExistence type="predicted"/>
<sequence length="250" mass="28901">MTTQTFDVESFIRLRKQTRAVSDMLRQQASDYLSTLSLLINPQRVFGEFLQGAPRGSTRESQHAFKEFKTLYEQIAMTAPFGLINELEVPLDLMNTRPVLYPYEYDRRVEGLRQPVRILNPARWVVGFEGFELARFRRLMRDPNRSNAELHRFVVHYLMLFFCINRTAGLGRLLLGLRFPIGFERVREFGDLPLCVLGSPLKSRLPSDDMIRNSTEIAGNNAFEELVDESAIESIEDELKLRLQRVVASL</sequence>
<evidence type="ECO:0000313" key="2">
    <source>
        <dbReference type="Proteomes" id="UP000267342"/>
    </source>
</evidence>
<dbReference type="Proteomes" id="UP000267342">
    <property type="component" value="Chromosome"/>
</dbReference>
<accession>A0A348HH36</accession>
<dbReference type="STRING" id="1123510.GCA_000620025_00689"/>
<gene>
    <name evidence="1" type="ORF">ZBT109_2203</name>
</gene>
<dbReference type="EMBL" id="AP018933">
    <property type="protein sequence ID" value="BBG30938.1"/>
    <property type="molecule type" value="Genomic_DNA"/>
</dbReference>
<name>A0A348HH36_9GAMM</name>
<dbReference type="RefSeq" id="WP_027705839.1">
    <property type="nucleotide sequence ID" value="NZ_AP018933.1"/>
</dbReference>
<dbReference type="AlphaFoldDB" id="A0A348HH36"/>
<reference evidence="1 2" key="1">
    <citation type="submission" date="2018-09" db="EMBL/GenBank/DDBJ databases">
        <title>Zymobacter palmae IAM14233 (=T109) whole genome analysis.</title>
        <authorList>
            <person name="Yanase H."/>
        </authorList>
    </citation>
    <scope>NUCLEOTIDE SEQUENCE [LARGE SCALE GENOMIC DNA]</scope>
    <source>
        <strain evidence="1 2">IAM14233</strain>
    </source>
</reference>
<organism evidence="1 2">
    <name type="scientific">Zymobacter palmae</name>
    <dbReference type="NCBI Taxonomy" id="33074"/>
    <lineage>
        <taxon>Bacteria</taxon>
        <taxon>Pseudomonadati</taxon>
        <taxon>Pseudomonadota</taxon>
        <taxon>Gammaproteobacteria</taxon>
        <taxon>Oceanospirillales</taxon>
        <taxon>Halomonadaceae</taxon>
        <taxon>Zymobacter group</taxon>
        <taxon>Zymobacter</taxon>
    </lineage>
</organism>
<keyword evidence="2" id="KW-1185">Reference proteome</keyword>
<dbReference type="OrthoDB" id="6981172at2"/>